<dbReference type="RefSeq" id="XP_030369609.1">
    <property type="nucleotide sequence ID" value="XM_030513749.1"/>
</dbReference>
<organism evidence="2 3">
    <name type="scientific">Drosophila lebanonensis</name>
    <name type="common">Fruit fly</name>
    <name type="synonym">Scaptodrosophila lebanonensis</name>
    <dbReference type="NCBI Taxonomy" id="7225"/>
    <lineage>
        <taxon>Eukaryota</taxon>
        <taxon>Metazoa</taxon>
        <taxon>Ecdysozoa</taxon>
        <taxon>Arthropoda</taxon>
        <taxon>Hexapoda</taxon>
        <taxon>Insecta</taxon>
        <taxon>Pterygota</taxon>
        <taxon>Neoptera</taxon>
        <taxon>Endopterygota</taxon>
        <taxon>Diptera</taxon>
        <taxon>Brachycera</taxon>
        <taxon>Muscomorpha</taxon>
        <taxon>Ephydroidea</taxon>
        <taxon>Drosophilidae</taxon>
        <taxon>Scaptodrosophila</taxon>
    </lineage>
</organism>
<feature type="region of interest" description="Disordered" evidence="1">
    <location>
        <begin position="235"/>
        <end position="278"/>
    </location>
</feature>
<feature type="region of interest" description="Disordered" evidence="1">
    <location>
        <begin position="1085"/>
        <end position="1110"/>
    </location>
</feature>
<feature type="region of interest" description="Disordered" evidence="1">
    <location>
        <begin position="752"/>
        <end position="1062"/>
    </location>
</feature>
<feature type="compositionally biased region" description="Low complexity" evidence="1">
    <location>
        <begin position="876"/>
        <end position="892"/>
    </location>
</feature>
<feature type="compositionally biased region" description="Low complexity" evidence="1">
    <location>
        <begin position="913"/>
        <end position="930"/>
    </location>
</feature>
<feature type="compositionally biased region" description="Low complexity" evidence="1">
    <location>
        <begin position="812"/>
        <end position="821"/>
    </location>
</feature>
<evidence type="ECO:0000256" key="1">
    <source>
        <dbReference type="SAM" id="MobiDB-lite"/>
    </source>
</evidence>
<gene>
    <name evidence="3" type="primary">LOC115620497</name>
</gene>
<proteinExistence type="predicted"/>
<dbReference type="Proteomes" id="UP000504634">
    <property type="component" value="Unplaced"/>
</dbReference>
<keyword evidence="2" id="KW-1185">Reference proteome</keyword>
<feature type="compositionally biased region" description="Low complexity" evidence="1">
    <location>
        <begin position="992"/>
        <end position="1014"/>
    </location>
</feature>
<accession>A0A6J2T0S8</accession>
<feature type="compositionally biased region" description="Low complexity" evidence="1">
    <location>
        <begin position="155"/>
        <end position="164"/>
    </location>
</feature>
<protein>
    <submittedName>
        <fullName evidence="3">205 kDa microtubule-associated protein</fullName>
    </submittedName>
</protein>
<dbReference type="CTD" id="43765"/>
<feature type="compositionally biased region" description="Polar residues" evidence="1">
    <location>
        <begin position="1042"/>
        <end position="1055"/>
    </location>
</feature>
<feature type="compositionally biased region" description="Low complexity" evidence="1">
    <location>
        <begin position="938"/>
        <end position="980"/>
    </location>
</feature>
<name>A0A6J2T0S8_DROLE</name>
<reference evidence="3" key="1">
    <citation type="submission" date="2025-08" db="UniProtKB">
        <authorList>
            <consortium name="RefSeq"/>
        </authorList>
    </citation>
    <scope>IDENTIFICATION</scope>
    <source>
        <strain evidence="3">11010-0011.00</strain>
        <tissue evidence="3">Whole body</tissue>
    </source>
</reference>
<dbReference type="GeneID" id="115620497"/>
<feature type="compositionally biased region" description="Low complexity" evidence="1">
    <location>
        <begin position="752"/>
        <end position="795"/>
    </location>
</feature>
<feature type="compositionally biased region" description="Polar residues" evidence="1">
    <location>
        <begin position="837"/>
        <end position="846"/>
    </location>
</feature>
<feature type="region of interest" description="Disordered" evidence="1">
    <location>
        <begin position="149"/>
        <end position="218"/>
    </location>
</feature>
<dbReference type="AlphaFoldDB" id="A0A6J2T0S8"/>
<dbReference type="Pfam" id="PF07145">
    <property type="entry name" value="PAM2"/>
    <property type="match status" value="1"/>
</dbReference>
<dbReference type="OrthoDB" id="8060570at2759"/>
<dbReference type="InterPro" id="IPR009818">
    <property type="entry name" value="PAM2_motif"/>
</dbReference>
<evidence type="ECO:0000313" key="2">
    <source>
        <dbReference type="Proteomes" id="UP000504634"/>
    </source>
</evidence>
<feature type="compositionally biased region" description="Polar residues" evidence="1">
    <location>
        <begin position="205"/>
        <end position="218"/>
    </location>
</feature>
<sequence length="1110" mass="117080">MEHEDNAQLDNYLSNRLESLQIAGGAADVADVAGELVPSIGAKSCSPDEEEEWKYIKEVQQSEKQQQQQPQQLFSEELGRGRDADVDAALSAGVGNNVSANGIGAVYLNEIVGNGNDDSGPHLSLDNGGNGSRAASLLAYEEEDIEVIKTDGDFSTNSNTTTSTGEVEEAPVAAISQPEVQVELQQQSEEQQELPLQNEDEDPSSVATTYGTSSLSENNATPLEAELLIEKNLQPQQQQPPHNLSFDLFDDKENDNPAPLPSHQYTDIGGLDDHHSQLNPNAVEFVPNFGSQPTSPVEPEPIAAIGGSGRQLRAVAIDDVVAESPRKGIRICNMDAIAVPDESEFDDEAAKRPHELEQRDDLFGDGVNPQEELLHDAGGASSVADVLDYQRIDHGPETSVDLEADLDPSETEALAANVVSNDIMKQSIYGEHNASIEDILNSVQPLPTTSDEQEQLLGSYAEVVTAEKELLHVEEKEHISQSPSTEELQIQTAGHQFFDDLSLQKLATTQDPMQASVYIEHTSEDAQQQLNDESLLLDTSAPALSPLDESLQPATTHATTTTTTLNLEPETVAFVDITPSPLSSTEEKHLVEETKEQLPQPVQQEAELSEGDILAAGSSPQVENAAFCAAVGNHAPDTVEIQPEQQQPLSSNPFVETEPTPAVNEESQFNDQLHHNEEVRQDIVNESTESQKNDIARNLILELENTESQAIIPTDISAAVANAIIGEGDTAANAPISKVKVSPVETAKNRTATKSNVTAAKSSTATSSVGSKKPATTTLAAKRNTTATTATARPRTAPPAAPKSGTGTTSNAAAAKPATTARKPLSSTLGAKPAPRTTATTLSNARPATAPGSKTTTKATTSSTNVRSAATARKPNTTSSNTTTAITNGTGTVQVKPRTTLSSASGAAPPKPTSTVRRAAPSTTTPRSPTKPISKPLAKSGGVTSGTTTTTAARGKSTQLGTSSTVANTTTTTTITKTFTARPAPKFTHTVPSTTSTTRRSLAPSSATNTASASRKPSPLKPNTPGKAPVSLKPKTKESAKISPSAQKTNKSPTKTDVAELPLINSNGDTQAKSEAQDLISQNGDGISAQELPRPVVEPPQAEEVALLDF</sequence>
<evidence type="ECO:0000313" key="3">
    <source>
        <dbReference type="RefSeq" id="XP_030369609.1"/>
    </source>
</evidence>
<feature type="compositionally biased region" description="Low complexity" evidence="1">
    <location>
        <begin position="847"/>
        <end position="864"/>
    </location>
</feature>
<feature type="compositionally biased region" description="Low complexity" evidence="1">
    <location>
        <begin position="176"/>
        <end position="197"/>
    </location>
</feature>